<dbReference type="AlphaFoldDB" id="M4SWH8"/>
<keyword evidence="5" id="KW-0325">Glycoprotein</keyword>
<protein>
    <submittedName>
        <fullName evidence="10">Variant surface glycoprotein 1480</fullName>
    </submittedName>
</protein>
<comment type="subcellular location">
    <subcellularLocation>
        <location evidence="1">Cell membrane</location>
        <topology evidence="1">Lipid-anchor</topology>
        <topology evidence="1">GPI-anchor</topology>
    </subcellularLocation>
</comment>
<feature type="domain" description="Trypanosome variant surface glycoprotein A-type N-terminal" evidence="9">
    <location>
        <begin position="13"/>
        <end position="346"/>
    </location>
</feature>
<keyword evidence="2" id="KW-1003">Cell membrane</keyword>
<keyword evidence="3" id="KW-0336">GPI-anchor</keyword>
<keyword evidence="6" id="KW-0449">Lipoprotein</keyword>
<dbReference type="Pfam" id="PF00913">
    <property type="entry name" value="Trypan_glycop"/>
    <property type="match status" value="1"/>
</dbReference>
<dbReference type="GO" id="GO:0042783">
    <property type="term" value="P:symbiont-mediated evasion of host immune response"/>
    <property type="evidence" value="ECO:0007669"/>
    <property type="project" value="InterPro"/>
</dbReference>
<name>M4SWH8_9TRYP</name>
<evidence type="ECO:0000259" key="9">
    <source>
        <dbReference type="Pfam" id="PF00913"/>
    </source>
</evidence>
<dbReference type="VEuPathDB" id="TriTrypDB:Tb09.v4.0202"/>
<dbReference type="InterPro" id="IPR001812">
    <property type="entry name" value="Trypano_VSG_A_N_dom"/>
</dbReference>
<proteinExistence type="predicted"/>
<feature type="chain" id="PRO_5004057477" evidence="8">
    <location>
        <begin position="24"/>
        <end position="389"/>
    </location>
</feature>
<dbReference type="EMBL" id="KC612978">
    <property type="protein sequence ID" value="AGH60409.1"/>
    <property type="molecule type" value="Genomic_DNA"/>
</dbReference>
<keyword evidence="4" id="KW-0472">Membrane</keyword>
<reference evidence="10" key="2">
    <citation type="journal article" date="2014" name="Mol. Biochem. Parasitol.">
        <title>Capturing the variant surface glycoprotein repertoire (the VSGnome) of Trypanosoma brucei Lister 427.</title>
        <authorList>
            <person name="Cross G.A."/>
            <person name="Kim H.S."/>
            <person name="Wickstead B."/>
        </authorList>
    </citation>
    <scope>NUCLEOTIDE SEQUENCE</scope>
    <source>
        <strain evidence="10">Lister 427</strain>
    </source>
</reference>
<keyword evidence="8" id="KW-0732">Signal</keyword>
<evidence type="ECO:0000256" key="1">
    <source>
        <dbReference type="ARBA" id="ARBA00004609"/>
    </source>
</evidence>
<evidence type="ECO:0000256" key="3">
    <source>
        <dbReference type="ARBA" id="ARBA00022622"/>
    </source>
</evidence>
<evidence type="ECO:0000256" key="2">
    <source>
        <dbReference type="ARBA" id="ARBA00022475"/>
    </source>
</evidence>
<dbReference type="GO" id="GO:0005886">
    <property type="term" value="C:plasma membrane"/>
    <property type="evidence" value="ECO:0007669"/>
    <property type="project" value="UniProtKB-SubCell"/>
</dbReference>
<dbReference type="Gene3D" id="3.90.150.10">
    <property type="entry name" value="Variant Surface Glycoprotein, subunit A domain 1"/>
    <property type="match status" value="1"/>
</dbReference>
<sequence>MKSPATAVIVSILLMTATPVAHAATEAIKATSLQPYCQYSIQAKGQAQALQSRITSALTDLKGYSKLTKAMKLGALTDSRNAIGFTTLSLYAATKTENARQEIETTATANIVNAAKAAYTAGRVDDFVNVLYTTTATEGTHTANTCLAHTGNDDAVKALIGGCLDDTFTKLTTRGPSLATLLQTNTGTYGSGELSANHGCTLFTAHDTVFSGAAPGTGVVFGGGMFTTHSTPAVNDQTRLKKLASAATIARHKAAVAAVEAASQSSAPSRPPALTEVITLINKAAESGELTEALSKVLNNGTEIPAAKLKGMLETAFGQDFEKDTGRMAAALKQLKAPNGKNKQQTPVLDLEEADLDVAIAHKLQNAAATEKQGTTCTDAVTHSNPEEV</sequence>
<organism evidence="10">
    <name type="scientific">Trypanosoma brucei</name>
    <dbReference type="NCBI Taxonomy" id="5691"/>
    <lineage>
        <taxon>Eukaryota</taxon>
        <taxon>Discoba</taxon>
        <taxon>Euglenozoa</taxon>
        <taxon>Kinetoplastea</taxon>
        <taxon>Metakinetoplastina</taxon>
        <taxon>Trypanosomatida</taxon>
        <taxon>Trypanosomatidae</taxon>
        <taxon>Trypanosoma</taxon>
    </lineage>
</organism>
<evidence type="ECO:0000256" key="8">
    <source>
        <dbReference type="SAM" id="SignalP"/>
    </source>
</evidence>
<evidence type="ECO:0000256" key="5">
    <source>
        <dbReference type="ARBA" id="ARBA00023180"/>
    </source>
</evidence>
<dbReference type="Gene3D" id="1.10.470.10">
    <property type="entry name" value="Variant Surface Glycoprotein, subunit A, domain 2"/>
    <property type="match status" value="1"/>
</dbReference>
<evidence type="ECO:0000256" key="7">
    <source>
        <dbReference type="SAM" id="MobiDB-lite"/>
    </source>
</evidence>
<dbReference type="GO" id="GO:0098552">
    <property type="term" value="C:side of membrane"/>
    <property type="evidence" value="ECO:0007669"/>
    <property type="project" value="UniProtKB-KW"/>
</dbReference>
<reference evidence="10" key="1">
    <citation type="submission" date="2013-02" db="EMBL/GenBank/DDBJ databases">
        <authorList>
            <person name="Cross G.A.M."/>
            <person name="Kim H.-S."/>
            <person name="Wickstead B."/>
        </authorList>
    </citation>
    <scope>NUCLEOTIDE SEQUENCE</scope>
    <source>
        <strain evidence="10">Lister 427</strain>
    </source>
</reference>
<evidence type="ECO:0000256" key="4">
    <source>
        <dbReference type="ARBA" id="ARBA00023136"/>
    </source>
</evidence>
<evidence type="ECO:0000256" key="6">
    <source>
        <dbReference type="ARBA" id="ARBA00023288"/>
    </source>
</evidence>
<feature type="signal peptide" evidence="8">
    <location>
        <begin position="1"/>
        <end position="23"/>
    </location>
</feature>
<accession>M4SWH8</accession>
<dbReference type="SUPFAM" id="SSF58087">
    <property type="entry name" value="Variant surface glycoprotein (N-terminal domain)"/>
    <property type="match status" value="1"/>
</dbReference>
<feature type="compositionally biased region" description="Polar residues" evidence="7">
    <location>
        <begin position="372"/>
        <end position="389"/>
    </location>
</feature>
<evidence type="ECO:0000313" key="10">
    <source>
        <dbReference type="EMBL" id="AGH60409.1"/>
    </source>
</evidence>
<dbReference type="VEuPathDB" id="TriTrypDB:Tb427_000103100"/>
<feature type="region of interest" description="Disordered" evidence="7">
    <location>
        <begin position="367"/>
        <end position="389"/>
    </location>
</feature>